<name>A0A6H2A574_9ZZZZ</name>
<protein>
    <submittedName>
        <fullName evidence="1">Uncharacterized protein</fullName>
    </submittedName>
</protein>
<gene>
    <name evidence="1" type="ORF">TM448A05538_0001</name>
</gene>
<dbReference type="EMBL" id="MT144529">
    <property type="protein sequence ID" value="QJA54685.1"/>
    <property type="molecule type" value="Genomic_DNA"/>
</dbReference>
<reference evidence="1" key="1">
    <citation type="submission" date="2020-03" db="EMBL/GenBank/DDBJ databases">
        <title>The deep terrestrial virosphere.</title>
        <authorList>
            <person name="Holmfeldt K."/>
            <person name="Nilsson E."/>
            <person name="Simone D."/>
            <person name="Lopez-Fernandez M."/>
            <person name="Wu X."/>
            <person name="de Brujin I."/>
            <person name="Lundin D."/>
            <person name="Andersson A."/>
            <person name="Bertilsson S."/>
            <person name="Dopson M."/>
        </authorList>
    </citation>
    <scope>NUCLEOTIDE SEQUENCE</scope>
    <source>
        <strain evidence="1">TM448A05538</strain>
    </source>
</reference>
<organism evidence="1">
    <name type="scientific">viral metagenome</name>
    <dbReference type="NCBI Taxonomy" id="1070528"/>
    <lineage>
        <taxon>unclassified sequences</taxon>
        <taxon>metagenomes</taxon>
        <taxon>organismal metagenomes</taxon>
    </lineage>
</organism>
<proteinExistence type="predicted"/>
<dbReference type="AlphaFoldDB" id="A0A6H2A574"/>
<evidence type="ECO:0000313" key="1">
    <source>
        <dbReference type="EMBL" id="QJA54685.1"/>
    </source>
</evidence>
<sequence>MNWLSIYKDGTPNVDQRVLTYSEVYKGKPELAFRIMDGQFVRMCREITHYVYLREPEHNNAIHTDGEKDALDVKPKDRFLTF</sequence>
<accession>A0A6H2A574</accession>